<proteinExistence type="predicted"/>
<sequence>MSKNKKELAQVVHSAQSDAPNFSLSHLISKTFGSQYCRSVEVSNSSTFDSSDGYRSDDELGIQGGDRWMATDQRSSMVEGRFWARGKGPCLRPKNLRASFFFFKYRIPYFLPITCLPSPLSRLREARNNQIKAKPALPTCTSIKGSGVLNLRFTGPEIEIEIWCLWCSSNSPVTSEFLWVVHCSKMSMTPGPLCRKFVPVEQSKISSISKPDGFNFRLVSYNILAQSYARSVFFPYSPSPCLKWKARSQAILTVLKSLEADFYCLQEVDEYDSFYRKNMESLGYASIYTQTSGKKKDGCGIFYKHNIAELVIEEKIDYNDLVNSVQDGRTAFMDKDCDSLIHETESLDLQDTRNDRGDPNDPRVRLKRDCVGIMAAFRFKNPSSHHVIIANTHIYWDPEWADVKLAQAKYLLSRLAKFKKMVADKFDCTPSVLVAGDFNSVPGDQVYQYIVSGTTSVGAENAEDLPIPLSSVYAFTRGEPQFTNCTSDFIGTLDYILFFPSEDIKPISYLELPEHESSGVSDGLPNYYHPSDHLPIGAEFEVFQA</sequence>
<evidence type="ECO:0000313" key="2">
    <source>
        <dbReference type="EMBL" id="CAA2979231.1"/>
    </source>
</evidence>
<dbReference type="Gramene" id="OE9A026534T1">
    <property type="protein sequence ID" value="OE9A026534C1"/>
    <property type="gene ID" value="OE9A026534"/>
</dbReference>
<protein>
    <recommendedName>
        <fullName evidence="1">Endonuclease/exonuclease/phosphatase domain-containing protein</fullName>
    </recommendedName>
</protein>
<dbReference type="Proteomes" id="UP000594638">
    <property type="component" value="Unassembled WGS sequence"/>
</dbReference>
<dbReference type="PANTHER" id="PTHR12121">
    <property type="entry name" value="CARBON CATABOLITE REPRESSOR PROTEIN 4"/>
    <property type="match status" value="1"/>
</dbReference>
<dbReference type="InterPro" id="IPR036691">
    <property type="entry name" value="Endo/exonu/phosph_ase_sf"/>
</dbReference>
<dbReference type="SUPFAM" id="SSF56219">
    <property type="entry name" value="DNase I-like"/>
    <property type="match status" value="1"/>
</dbReference>
<gene>
    <name evidence="2" type="ORF">OLEA9_A026534</name>
</gene>
<feature type="domain" description="Endonuclease/exonuclease/phosphatase" evidence="1">
    <location>
        <begin position="220"/>
        <end position="533"/>
    </location>
</feature>
<comment type="caution">
    <text evidence="2">The sequence shown here is derived from an EMBL/GenBank/DDBJ whole genome shotgun (WGS) entry which is preliminary data.</text>
</comment>
<dbReference type="OrthoDB" id="2866996at2759"/>
<dbReference type="InterPro" id="IPR050410">
    <property type="entry name" value="CCR4/nocturin_mRNA_transcr"/>
</dbReference>
<dbReference type="Pfam" id="PF03372">
    <property type="entry name" value="Exo_endo_phos"/>
    <property type="match status" value="1"/>
</dbReference>
<dbReference type="EMBL" id="CACTIH010003627">
    <property type="protein sequence ID" value="CAA2979231.1"/>
    <property type="molecule type" value="Genomic_DNA"/>
</dbReference>
<reference evidence="2 3" key="1">
    <citation type="submission" date="2019-12" db="EMBL/GenBank/DDBJ databases">
        <authorList>
            <person name="Alioto T."/>
            <person name="Alioto T."/>
            <person name="Gomez Garrido J."/>
        </authorList>
    </citation>
    <scope>NUCLEOTIDE SEQUENCE [LARGE SCALE GENOMIC DNA]</scope>
</reference>
<evidence type="ECO:0000259" key="1">
    <source>
        <dbReference type="Pfam" id="PF03372"/>
    </source>
</evidence>
<name>A0A8S0RHK0_OLEEU</name>
<accession>A0A8S0RHK0</accession>
<organism evidence="2 3">
    <name type="scientific">Olea europaea subsp. europaea</name>
    <dbReference type="NCBI Taxonomy" id="158383"/>
    <lineage>
        <taxon>Eukaryota</taxon>
        <taxon>Viridiplantae</taxon>
        <taxon>Streptophyta</taxon>
        <taxon>Embryophyta</taxon>
        <taxon>Tracheophyta</taxon>
        <taxon>Spermatophyta</taxon>
        <taxon>Magnoliopsida</taxon>
        <taxon>eudicotyledons</taxon>
        <taxon>Gunneridae</taxon>
        <taxon>Pentapetalae</taxon>
        <taxon>asterids</taxon>
        <taxon>lamiids</taxon>
        <taxon>Lamiales</taxon>
        <taxon>Oleaceae</taxon>
        <taxon>Oleeae</taxon>
        <taxon>Olea</taxon>
    </lineage>
</organism>
<dbReference type="AlphaFoldDB" id="A0A8S0RHK0"/>
<dbReference type="InterPro" id="IPR005135">
    <property type="entry name" value="Endo/exonuclease/phosphatase"/>
</dbReference>
<evidence type="ECO:0000313" key="3">
    <source>
        <dbReference type="Proteomes" id="UP000594638"/>
    </source>
</evidence>
<dbReference type="Gene3D" id="3.60.10.10">
    <property type="entry name" value="Endonuclease/exonuclease/phosphatase"/>
    <property type="match status" value="1"/>
</dbReference>
<dbReference type="GO" id="GO:0000175">
    <property type="term" value="F:3'-5'-RNA exonuclease activity"/>
    <property type="evidence" value="ECO:0007669"/>
    <property type="project" value="TreeGrafter"/>
</dbReference>
<keyword evidence="3" id="KW-1185">Reference proteome</keyword>
<dbReference type="PANTHER" id="PTHR12121:SF68">
    <property type="entry name" value="CARBON CATABOLITE REPRESSOR PROTEIN 4 HOMOLOG 4-RELATED"/>
    <property type="match status" value="1"/>
</dbReference>